<feature type="region of interest" description="Disordered" evidence="1">
    <location>
        <begin position="834"/>
        <end position="887"/>
    </location>
</feature>
<feature type="compositionally biased region" description="Low complexity" evidence="1">
    <location>
        <begin position="138"/>
        <end position="152"/>
    </location>
</feature>
<feature type="compositionally biased region" description="Polar residues" evidence="1">
    <location>
        <begin position="523"/>
        <end position="552"/>
    </location>
</feature>
<evidence type="ECO:0000256" key="1">
    <source>
        <dbReference type="SAM" id="MobiDB-lite"/>
    </source>
</evidence>
<dbReference type="PROSITE" id="PS51159">
    <property type="entry name" value="CBM21"/>
    <property type="match status" value="1"/>
</dbReference>
<proteinExistence type="predicted"/>
<feature type="region of interest" description="Disordered" evidence="1">
    <location>
        <begin position="64"/>
        <end position="88"/>
    </location>
</feature>
<dbReference type="GO" id="GO:0005979">
    <property type="term" value="P:regulation of glycogen biosynthetic process"/>
    <property type="evidence" value="ECO:0007669"/>
    <property type="project" value="TreeGrafter"/>
</dbReference>
<sequence>MYTLNANPFSLYLVDRTLFDSPLSPHSTRPHPSMTSAVCSPAPHFSTYSRHALFMERPYTRESNNAGAPLPIIPRHTPSSSRFSSALSTPTSSATAAASNIQTWIMSTSQTKLVVQPPTPPDANTRAPAAQVSIGEPSSSSSSSSESYVRIPTRSRRSRSPIPARLCPPEHSTPTPTVFSAKSTEEQSSVSWHMRQQKQLNSPNGQEETPRPSTVLHKPVPTKPTSRLHINLPSTVILPTGSSSSSSSTLTGISTPTRSVSAAPLVRKKSGEPLKSSLKSRRSVVRGDLSVVTGLSASKSEPNTPTHIKSVHFDDKLEHVKLFLAEQKPLAVSRDGSPTDDTSGTDSDFPSFIYGKSEPQVKESDEERFRKALNVEVASPLPRLGPAVLPFGTDVLLESLTLSADHLNILGNVLVRNITFEKWVAVRFTFDDWQTTSEVTAKYIESVKGDNVDRFAFRIRLNDMMMRLAEKQLVMAVRYSVAGREIWDNNFGKNYNMADLKNKLEQVAKGRETVARVPVGRPTSPTTTAQVASSSRRVSTPTDSASSDGFSLTSGVPLASRYDFSASLKSPPWKARQLLSPSSSFETEDGPRRRTSTYPTTFPNFPRRSEPPSISRGSPRIVDHDYDDQHVPGFSSPIGRSLHHDGSDQEDTPVAAIPFPSKKSSKRNHSRGYFDLGVKPSSGLRRTPPGTPVEKSKDLLAAPSMSATITRYNSFPPTNIDPSRGHRSPSPSHLRALSPTGELAGWPLSFALGGSEDSTPSVTSNSNSSSQASSRSSSPVGDDVGPRTFLGLARMGSPVEDTSNYNVFLNRFCFFTGTDSPVDLPGSDAIHRSHSASSVEGLLSSPVATRGHYYPSPTDSTSTSTTPTRSSSLDDVSGCASGSSTPTPAMMRASGLFGGNGSPPVPITFVH</sequence>
<feature type="region of interest" description="Disordered" evidence="1">
    <location>
        <begin position="517"/>
        <end position="552"/>
    </location>
</feature>
<feature type="compositionally biased region" description="Basic and acidic residues" evidence="1">
    <location>
        <begin position="621"/>
        <end position="630"/>
    </location>
</feature>
<name>A0AAD5V893_9APHY</name>
<feature type="region of interest" description="Disordered" evidence="1">
    <location>
        <begin position="112"/>
        <end position="264"/>
    </location>
</feature>
<feature type="domain" description="CBM21" evidence="2">
    <location>
        <begin position="387"/>
        <end position="498"/>
    </location>
</feature>
<dbReference type="GO" id="GO:0000164">
    <property type="term" value="C:protein phosphatase type 1 complex"/>
    <property type="evidence" value="ECO:0007669"/>
    <property type="project" value="TreeGrafter"/>
</dbReference>
<organism evidence="3 4">
    <name type="scientific">Meripilus lineatus</name>
    <dbReference type="NCBI Taxonomy" id="2056292"/>
    <lineage>
        <taxon>Eukaryota</taxon>
        <taxon>Fungi</taxon>
        <taxon>Dikarya</taxon>
        <taxon>Basidiomycota</taxon>
        <taxon>Agaricomycotina</taxon>
        <taxon>Agaricomycetes</taxon>
        <taxon>Polyporales</taxon>
        <taxon>Meripilaceae</taxon>
        <taxon>Meripilus</taxon>
    </lineage>
</organism>
<dbReference type="GO" id="GO:0008157">
    <property type="term" value="F:protein phosphatase 1 binding"/>
    <property type="evidence" value="ECO:0007669"/>
    <property type="project" value="TreeGrafter"/>
</dbReference>
<dbReference type="PANTHER" id="PTHR12307:SF36">
    <property type="entry name" value="GLYCOGEN-BINDING SUBUNIT 76A"/>
    <property type="match status" value="1"/>
</dbReference>
<feature type="region of interest" description="Disordered" evidence="1">
    <location>
        <begin position="331"/>
        <end position="350"/>
    </location>
</feature>
<feature type="compositionally biased region" description="Polar residues" evidence="1">
    <location>
        <begin position="705"/>
        <end position="721"/>
    </location>
</feature>
<dbReference type="InterPro" id="IPR038175">
    <property type="entry name" value="CBM21_dom_sf"/>
</dbReference>
<evidence type="ECO:0000259" key="2">
    <source>
        <dbReference type="PROSITE" id="PS51159"/>
    </source>
</evidence>
<comment type="caution">
    <text evidence="3">The sequence shown here is derived from an EMBL/GenBank/DDBJ whole genome shotgun (WGS) entry which is preliminary data.</text>
</comment>
<gene>
    <name evidence="3" type="ORF">NLI96_g2754</name>
</gene>
<dbReference type="Gene3D" id="2.60.40.2440">
    <property type="entry name" value="Carbohydrate binding type-21 domain"/>
    <property type="match status" value="1"/>
</dbReference>
<dbReference type="PANTHER" id="PTHR12307">
    <property type="entry name" value="PROTEIN PHOSPHATASE 1 REGULATORY SUBUNIT"/>
    <property type="match status" value="1"/>
</dbReference>
<feature type="compositionally biased region" description="Polar residues" evidence="1">
    <location>
        <begin position="172"/>
        <end position="191"/>
    </location>
</feature>
<dbReference type="Pfam" id="PF03370">
    <property type="entry name" value="CBM_21"/>
    <property type="match status" value="1"/>
</dbReference>
<dbReference type="Proteomes" id="UP001212997">
    <property type="component" value="Unassembled WGS sequence"/>
</dbReference>
<protein>
    <recommendedName>
        <fullName evidence="2">CBM21 domain-containing protein</fullName>
    </recommendedName>
</protein>
<feature type="compositionally biased region" description="Low complexity" evidence="1">
    <location>
        <begin position="335"/>
        <end position="350"/>
    </location>
</feature>
<accession>A0AAD5V893</accession>
<feature type="compositionally biased region" description="Low complexity" evidence="1">
    <location>
        <begin position="758"/>
        <end position="780"/>
    </location>
</feature>
<dbReference type="InterPro" id="IPR005036">
    <property type="entry name" value="CBM21_dom"/>
</dbReference>
<feature type="compositionally biased region" description="Low complexity" evidence="1">
    <location>
        <begin position="77"/>
        <end position="88"/>
    </location>
</feature>
<feature type="compositionally biased region" description="Low complexity" evidence="1">
    <location>
        <begin position="855"/>
        <end position="871"/>
    </location>
</feature>
<feature type="region of interest" description="Disordered" evidence="1">
    <location>
        <begin position="573"/>
        <end position="739"/>
    </location>
</feature>
<dbReference type="InterPro" id="IPR050782">
    <property type="entry name" value="PP1_regulatory_subunit_3"/>
</dbReference>
<keyword evidence="4" id="KW-1185">Reference proteome</keyword>
<feature type="region of interest" description="Disordered" evidence="1">
    <location>
        <begin position="755"/>
        <end position="785"/>
    </location>
</feature>
<evidence type="ECO:0000313" key="3">
    <source>
        <dbReference type="EMBL" id="KAJ3488563.1"/>
    </source>
</evidence>
<dbReference type="AlphaFoldDB" id="A0AAD5V893"/>
<feature type="compositionally biased region" description="Low complexity" evidence="1">
    <location>
        <begin position="234"/>
        <end position="257"/>
    </location>
</feature>
<feature type="compositionally biased region" description="Polar residues" evidence="1">
    <location>
        <begin position="197"/>
        <end position="207"/>
    </location>
</feature>
<dbReference type="GO" id="GO:2001069">
    <property type="term" value="F:glycogen binding"/>
    <property type="evidence" value="ECO:0007669"/>
    <property type="project" value="TreeGrafter"/>
</dbReference>
<dbReference type="EMBL" id="JANAWD010000064">
    <property type="protein sequence ID" value="KAJ3488563.1"/>
    <property type="molecule type" value="Genomic_DNA"/>
</dbReference>
<reference evidence="3" key="1">
    <citation type="submission" date="2022-07" db="EMBL/GenBank/DDBJ databases">
        <title>Genome Sequence of Physisporinus lineatus.</title>
        <authorList>
            <person name="Buettner E."/>
        </authorList>
    </citation>
    <scope>NUCLEOTIDE SEQUENCE</scope>
    <source>
        <strain evidence="3">VT162</strain>
    </source>
</reference>
<evidence type="ECO:0000313" key="4">
    <source>
        <dbReference type="Proteomes" id="UP001212997"/>
    </source>
</evidence>